<dbReference type="RefSeq" id="WP_007184847.1">
    <property type="nucleotide sequence ID" value="NZ_AKGD01000001.1"/>
</dbReference>
<protein>
    <submittedName>
        <fullName evidence="1">Uncharacterized protein</fullName>
    </submittedName>
</protein>
<proteinExistence type="predicted"/>
<keyword evidence="2" id="KW-1185">Reference proteome</keyword>
<sequence>MRFAFWNPAAARRKFRDRIADSIRKRFPELRIESPGDLDLVVALPHGGEVRLALERGYTEFSKSPSSFDDIAHRWLGAIADELDTLSPERALEALVAMIKSQSWLEDQIAATRDMDASAKFDLWWRPYNEELIVVLADFRQGIRYLHRSDVRAFDRPEAELESIGVHNLLRRTTDRSVTSDSGLHLLGAGGNLEASLLLDDDLLADHRLTVEGEALIGIPDRDSLIVSASESPSDVFYASSAVSYLFEREAYPLSRNLFVKRSGSWVPLDLGLIDESHPIPNPDVIDIHAAKKEGGTVAVMLIPSPLNSDPRSVFRLFRKLRNYLDWLGSASYSEKYGSPTAETTRIEVRLHPDSSPEISALLQSLIPWVEARHATLEAVVDEPESNGSTH</sequence>
<accession>I8I5J7</accession>
<comment type="caution">
    <text evidence="1">The sequence shown here is derived from an EMBL/GenBank/DDBJ whole genome shotgun (WGS) entry which is preliminary data.</text>
</comment>
<dbReference type="AlphaFoldDB" id="I8I5J7"/>
<evidence type="ECO:0000313" key="2">
    <source>
        <dbReference type="Proteomes" id="UP000003704"/>
    </source>
</evidence>
<dbReference type="EMBL" id="AKGD01000001">
    <property type="protein sequence ID" value="EIT71761.1"/>
    <property type="molecule type" value="Genomic_DNA"/>
</dbReference>
<dbReference type="OrthoDB" id="645979at2"/>
<dbReference type="STRING" id="1172194.WQQ_18980"/>
<dbReference type="Proteomes" id="UP000003704">
    <property type="component" value="Unassembled WGS sequence"/>
</dbReference>
<organism evidence="1 2">
    <name type="scientific">Hydrocarboniphaga effusa AP103</name>
    <dbReference type="NCBI Taxonomy" id="1172194"/>
    <lineage>
        <taxon>Bacteria</taxon>
        <taxon>Pseudomonadati</taxon>
        <taxon>Pseudomonadota</taxon>
        <taxon>Gammaproteobacteria</taxon>
        <taxon>Nevskiales</taxon>
        <taxon>Nevskiaceae</taxon>
        <taxon>Hydrocarboniphaga</taxon>
    </lineage>
</organism>
<evidence type="ECO:0000313" key="1">
    <source>
        <dbReference type="EMBL" id="EIT71761.1"/>
    </source>
</evidence>
<gene>
    <name evidence="1" type="ORF">WQQ_18980</name>
</gene>
<reference evidence="1 2" key="1">
    <citation type="journal article" date="2012" name="J. Bacteriol.">
        <title>Genome Sequence of n-Alkane-Degrading Hydrocarboniphaga effusa Strain AP103T (ATCC BAA-332T).</title>
        <authorList>
            <person name="Chang H.K."/>
            <person name="Zylstra G.J."/>
            <person name="Chae J.C."/>
        </authorList>
    </citation>
    <scope>NUCLEOTIDE SEQUENCE [LARGE SCALE GENOMIC DNA]</scope>
    <source>
        <strain evidence="1 2">AP103</strain>
    </source>
</reference>
<name>I8I5J7_9GAMM</name>